<sequence>MSILLDKANQTIQQTVSVVNKQYYPYFHLAPPVGWMNDPNGLIYFNGQYHAFYQYHPYDANWGPMHWGHAVSDDLVYWRHLPVALAPDQDFDSGGCFSGSAVIDNGELCLIYTGHVYVDQQHHPELIRETQCLATSKDGIHFEKHGTILSPEEGIMHFRDPKVWKLNGQWWMVVGRRNLQDVGQIVIYRSSDLRSWHFEQVLIEHIDENVYMLECPDFFPLGDKWILMCSPQGFKPQQYQYRNLFQSGYIVGTWQPGQPFKVEKGFTELDYGHDFYAPQTFISADGRRLMFGWMDMWQSKMPSQKDHWSGCFTLPRELVLDNHNQLLNRPVKELTVLRQTATKLQDLQIVDEGKHSDLDCTRCEIDITFDMTVSNAERFGLQLAATKEGKQATLLYVDMQSERIVLDRSLSGQQVTGYRSVPLPKTNLLHMRIYVDASSIEVFVEQGLYSLSSRIYPLLPAERQLNFFAENGAMKISQFTHWQLNSIYKG</sequence>
<comment type="similarity">
    <text evidence="1 4">Belongs to the glycosyl hydrolase 32 family.</text>
</comment>
<comment type="catalytic activity">
    <reaction evidence="4">
        <text>Hydrolysis of terminal non-reducing beta-D-fructofuranoside residues in beta-D-fructofuranosides.</text>
        <dbReference type="EC" id="3.2.1.26"/>
    </reaction>
</comment>
<feature type="domain" description="Glycosyl hydrolase family 32 N-terminal" evidence="6">
    <location>
        <begin position="28"/>
        <end position="330"/>
    </location>
</feature>
<dbReference type="CDD" id="cd08996">
    <property type="entry name" value="GH32_FFase"/>
    <property type="match status" value="1"/>
</dbReference>
<dbReference type="InterPro" id="IPR001362">
    <property type="entry name" value="Glyco_hydro_32"/>
</dbReference>
<dbReference type="Proteomes" id="UP000506160">
    <property type="component" value="Unassembled WGS sequence"/>
</dbReference>
<dbReference type="Pfam" id="PF08244">
    <property type="entry name" value="Glyco_hydro_32C"/>
    <property type="match status" value="1"/>
</dbReference>
<comment type="function">
    <text evidence="5">Enables the bacterium to metabolize sucrose as a sole carbon source.</text>
</comment>
<dbReference type="Gene3D" id="2.60.120.560">
    <property type="entry name" value="Exo-inulinase, domain 1"/>
    <property type="match status" value="1"/>
</dbReference>
<feature type="domain" description="Glycosyl hydrolase family 32 C-terminal" evidence="7">
    <location>
        <begin position="333"/>
        <end position="483"/>
    </location>
</feature>
<comment type="pathway">
    <text evidence="5">Glycan biosynthesis; sucrose metabolism.</text>
</comment>
<dbReference type="PANTHER" id="PTHR43101">
    <property type="entry name" value="BETA-FRUCTOSIDASE"/>
    <property type="match status" value="1"/>
</dbReference>
<dbReference type="AlphaFoldDB" id="A0AB94IEA2"/>
<dbReference type="GO" id="GO:0005975">
    <property type="term" value="P:carbohydrate metabolic process"/>
    <property type="evidence" value="ECO:0007669"/>
    <property type="project" value="InterPro"/>
</dbReference>
<keyword evidence="3 4" id="KW-0326">Glycosidase</keyword>
<accession>A0AB94IEA2</accession>
<dbReference type="Pfam" id="PF00251">
    <property type="entry name" value="Glyco_hydro_32N"/>
    <property type="match status" value="1"/>
</dbReference>
<dbReference type="EMBL" id="AWGA01000017">
    <property type="protein sequence ID" value="TEA27794.1"/>
    <property type="molecule type" value="Genomic_DNA"/>
</dbReference>
<evidence type="ECO:0000256" key="4">
    <source>
        <dbReference type="RuleBase" id="RU362110"/>
    </source>
</evidence>
<dbReference type="NCBIfam" id="TIGR01322">
    <property type="entry name" value="scrB_fam"/>
    <property type="match status" value="1"/>
</dbReference>
<dbReference type="SMART" id="SM00640">
    <property type="entry name" value="Glyco_32"/>
    <property type="match status" value="1"/>
</dbReference>
<organism evidence="8 9">
    <name type="scientific">Candidatus Schmidhempelia bombi str. Bimp</name>
    <dbReference type="NCBI Taxonomy" id="1387197"/>
    <lineage>
        <taxon>Bacteria</taxon>
        <taxon>Pseudomonadati</taxon>
        <taxon>Pseudomonadota</taxon>
        <taxon>Gammaproteobacteria</taxon>
        <taxon>Orbales</taxon>
        <taxon>Orbaceae</taxon>
        <taxon>Candidatus Schmidhempelia</taxon>
    </lineage>
</organism>
<dbReference type="SUPFAM" id="SSF75005">
    <property type="entry name" value="Arabinanase/levansucrase/invertase"/>
    <property type="match status" value="1"/>
</dbReference>
<dbReference type="InterPro" id="IPR023296">
    <property type="entry name" value="Glyco_hydro_beta-prop_sf"/>
</dbReference>
<evidence type="ECO:0000259" key="7">
    <source>
        <dbReference type="Pfam" id="PF08244"/>
    </source>
</evidence>
<dbReference type="SUPFAM" id="SSF49899">
    <property type="entry name" value="Concanavalin A-like lectins/glucanases"/>
    <property type="match status" value="1"/>
</dbReference>
<dbReference type="InterPro" id="IPR013148">
    <property type="entry name" value="Glyco_hydro_32_N"/>
</dbReference>
<evidence type="ECO:0000259" key="6">
    <source>
        <dbReference type="Pfam" id="PF00251"/>
    </source>
</evidence>
<dbReference type="GO" id="GO:0005737">
    <property type="term" value="C:cytoplasm"/>
    <property type="evidence" value="ECO:0007669"/>
    <property type="project" value="UniProtKB-SubCell"/>
</dbReference>
<gene>
    <name evidence="8" type="ORF">O970_01915</name>
</gene>
<dbReference type="InterPro" id="IPR006232">
    <property type="entry name" value="Suc6P_hydrolase"/>
</dbReference>
<evidence type="ECO:0000256" key="3">
    <source>
        <dbReference type="ARBA" id="ARBA00023295"/>
    </source>
</evidence>
<evidence type="ECO:0000256" key="1">
    <source>
        <dbReference type="ARBA" id="ARBA00009902"/>
    </source>
</evidence>
<dbReference type="PROSITE" id="PS00609">
    <property type="entry name" value="GLYCOSYL_HYDROL_F32"/>
    <property type="match status" value="1"/>
</dbReference>
<reference evidence="8 9" key="1">
    <citation type="journal article" date="2014" name="Appl. Environ. Microbiol.">
        <title>Genomic features of a bumble bee symbiont reflect its host environment.</title>
        <authorList>
            <person name="Martinson V.G."/>
            <person name="Magoc T."/>
            <person name="Koch H."/>
            <person name="Salzberg S.L."/>
            <person name="Moran N.A."/>
        </authorList>
    </citation>
    <scope>NUCLEOTIDE SEQUENCE [LARGE SCALE GENOMIC DNA]</scope>
    <source>
        <strain evidence="8 9">Bimp</strain>
    </source>
</reference>
<keyword evidence="5" id="KW-0963">Cytoplasm</keyword>
<keyword evidence="5" id="KW-0119">Carbohydrate metabolism</keyword>
<dbReference type="PANTHER" id="PTHR43101:SF1">
    <property type="entry name" value="BETA-FRUCTOSIDASE"/>
    <property type="match status" value="1"/>
</dbReference>
<keyword evidence="9" id="KW-1185">Reference proteome</keyword>
<evidence type="ECO:0000256" key="2">
    <source>
        <dbReference type="ARBA" id="ARBA00022801"/>
    </source>
</evidence>
<dbReference type="InterPro" id="IPR051214">
    <property type="entry name" value="GH32_Enzymes"/>
</dbReference>
<dbReference type="RefSeq" id="WP_024495499.1">
    <property type="nucleotide sequence ID" value="NZ_AWGA01000017.1"/>
</dbReference>
<protein>
    <recommendedName>
        <fullName evidence="4">Sucrose-6-phosphate hydrolase</fullName>
        <ecNumber evidence="4">3.2.1.26</ecNumber>
    </recommendedName>
    <alternativeName>
        <fullName evidence="5">Invertase</fullName>
    </alternativeName>
</protein>
<keyword evidence="2 4" id="KW-0378">Hydrolase</keyword>
<evidence type="ECO:0000256" key="5">
    <source>
        <dbReference type="RuleBase" id="RU365015"/>
    </source>
</evidence>
<proteinExistence type="inferred from homology"/>
<dbReference type="InterPro" id="IPR013320">
    <property type="entry name" value="ConA-like_dom_sf"/>
</dbReference>
<evidence type="ECO:0000313" key="8">
    <source>
        <dbReference type="EMBL" id="TEA27794.1"/>
    </source>
</evidence>
<comment type="caution">
    <text evidence="8">The sequence shown here is derived from an EMBL/GenBank/DDBJ whole genome shotgun (WGS) entry which is preliminary data.</text>
</comment>
<evidence type="ECO:0000313" key="9">
    <source>
        <dbReference type="Proteomes" id="UP000506160"/>
    </source>
</evidence>
<dbReference type="InterPro" id="IPR013189">
    <property type="entry name" value="Glyco_hydro_32_C"/>
</dbReference>
<dbReference type="EC" id="3.2.1.26" evidence="4"/>
<dbReference type="InterPro" id="IPR018053">
    <property type="entry name" value="Glyco_hydro_32_AS"/>
</dbReference>
<comment type="subcellular location">
    <subcellularLocation>
        <location evidence="5">Cytoplasm</location>
    </subcellularLocation>
</comment>
<dbReference type="GO" id="GO:0004564">
    <property type="term" value="F:beta-fructofuranosidase activity"/>
    <property type="evidence" value="ECO:0007669"/>
    <property type="project" value="UniProtKB-EC"/>
</dbReference>
<dbReference type="Gene3D" id="2.115.10.20">
    <property type="entry name" value="Glycosyl hydrolase domain, family 43"/>
    <property type="match status" value="1"/>
</dbReference>
<name>A0AB94IEA2_9GAMM</name>